<evidence type="ECO:0000313" key="9">
    <source>
        <dbReference type="EMBL" id="MCH7396757.1"/>
    </source>
</evidence>
<dbReference type="EMBL" id="JAKZGS010000001">
    <property type="protein sequence ID" value="MCH7396757.1"/>
    <property type="molecule type" value="Genomic_DNA"/>
</dbReference>
<dbReference type="RefSeq" id="WP_241273277.1">
    <property type="nucleotide sequence ID" value="NZ_JAKZGS010000001.1"/>
</dbReference>
<gene>
    <name evidence="9" type="ORF">MM236_02105</name>
</gene>
<comment type="caution">
    <text evidence="9">The sequence shown here is derived from an EMBL/GenBank/DDBJ whole genome shotgun (WGS) entry which is preliminary data.</text>
</comment>
<organism evidence="9 10">
    <name type="scientific">Belliella calami</name>
    <dbReference type="NCBI Taxonomy" id="2923436"/>
    <lineage>
        <taxon>Bacteria</taxon>
        <taxon>Pseudomonadati</taxon>
        <taxon>Bacteroidota</taxon>
        <taxon>Cytophagia</taxon>
        <taxon>Cytophagales</taxon>
        <taxon>Cyclobacteriaceae</taxon>
        <taxon>Belliella</taxon>
    </lineage>
</organism>
<feature type="signal peptide" evidence="8">
    <location>
        <begin position="1"/>
        <end position="18"/>
    </location>
</feature>
<comment type="similarity">
    <text evidence="2">Belongs to the outer membrane factor (OMF) (TC 1.B.17) family.</text>
</comment>
<keyword evidence="6" id="KW-0472">Membrane</keyword>
<dbReference type="InterPro" id="IPR003423">
    <property type="entry name" value="OMP_efflux"/>
</dbReference>
<dbReference type="PANTHER" id="PTHR30026:SF20">
    <property type="entry name" value="OUTER MEMBRANE PROTEIN TOLC"/>
    <property type="match status" value="1"/>
</dbReference>
<evidence type="ECO:0000313" key="10">
    <source>
        <dbReference type="Proteomes" id="UP001165488"/>
    </source>
</evidence>
<evidence type="ECO:0000256" key="1">
    <source>
        <dbReference type="ARBA" id="ARBA00004442"/>
    </source>
</evidence>
<dbReference type="Gene3D" id="1.20.1600.10">
    <property type="entry name" value="Outer membrane efflux proteins (OEP)"/>
    <property type="match status" value="1"/>
</dbReference>
<evidence type="ECO:0000256" key="6">
    <source>
        <dbReference type="ARBA" id="ARBA00023136"/>
    </source>
</evidence>
<dbReference type="Pfam" id="PF02321">
    <property type="entry name" value="OEP"/>
    <property type="match status" value="1"/>
</dbReference>
<evidence type="ECO:0000256" key="7">
    <source>
        <dbReference type="ARBA" id="ARBA00023237"/>
    </source>
</evidence>
<evidence type="ECO:0000256" key="8">
    <source>
        <dbReference type="SAM" id="SignalP"/>
    </source>
</evidence>
<keyword evidence="3" id="KW-0813">Transport</keyword>
<evidence type="ECO:0000256" key="2">
    <source>
        <dbReference type="ARBA" id="ARBA00007613"/>
    </source>
</evidence>
<keyword evidence="8" id="KW-0732">Signal</keyword>
<accession>A0ABS9UJG4</accession>
<evidence type="ECO:0000256" key="3">
    <source>
        <dbReference type="ARBA" id="ARBA00022448"/>
    </source>
</evidence>
<evidence type="ECO:0000256" key="4">
    <source>
        <dbReference type="ARBA" id="ARBA00022452"/>
    </source>
</evidence>
<evidence type="ECO:0000256" key="5">
    <source>
        <dbReference type="ARBA" id="ARBA00022692"/>
    </source>
</evidence>
<proteinExistence type="inferred from homology"/>
<dbReference type="Proteomes" id="UP001165488">
    <property type="component" value="Unassembled WGS sequence"/>
</dbReference>
<keyword evidence="10" id="KW-1185">Reference proteome</keyword>
<dbReference type="InterPro" id="IPR051906">
    <property type="entry name" value="TolC-like"/>
</dbReference>
<keyword evidence="5" id="KW-0812">Transmembrane</keyword>
<feature type="chain" id="PRO_5045329479" evidence="8">
    <location>
        <begin position="19"/>
        <end position="447"/>
    </location>
</feature>
<dbReference type="SUPFAM" id="SSF56954">
    <property type="entry name" value="Outer membrane efflux proteins (OEP)"/>
    <property type="match status" value="1"/>
</dbReference>
<protein>
    <submittedName>
        <fullName evidence="9">TolC family protein</fullName>
    </submittedName>
</protein>
<keyword evidence="4" id="KW-1134">Transmembrane beta strand</keyword>
<comment type="subcellular location">
    <subcellularLocation>
        <location evidence="1">Cell outer membrane</location>
    </subcellularLocation>
</comment>
<reference evidence="9" key="1">
    <citation type="submission" date="2022-03" db="EMBL/GenBank/DDBJ databases">
        <title>De novo assembled genomes of Belliella spp. (Cyclobacteriaceae) strains.</title>
        <authorList>
            <person name="Szabo A."/>
            <person name="Korponai K."/>
            <person name="Felfoldi T."/>
        </authorList>
    </citation>
    <scope>NUCLEOTIDE SEQUENCE</scope>
    <source>
        <strain evidence="9">DSM 107340</strain>
    </source>
</reference>
<keyword evidence="7" id="KW-0998">Cell outer membrane</keyword>
<name>A0ABS9UJG4_9BACT</name>
<dbReference type="PANTHER" id="PTHR30026">
    <property type="entry name" value="OUTER MEMBRANE PROTEIN TOLC"/>
    <property type="match status" value="1"/>
</dbReference>
<sequence>MKTYLCTLLILLSLTAQSQTHLDTYIQEGLENNQMIKQQEFALEKSMYALKEAQSMFLPKVMFQSDYFLAGGGRTVDFPAGDILNPVYATLNQLTQNNNFPMVENQRILLNPNNFYDVKVRTTLPIINAEIAYNRRIKSNQVTMQQLEILVYQRELVKDIKSAYYNFLKTLEAIRIYESAIELVTESKRVNEVLFNNGIVNKTVLLRAENELIKFQSQYFASVQQSENAKAYFNFLLNKNLIDDIEIDDIFLIQKADYVDERSYDQREELIQLNLSTQINQQQLKLSKAYLIPSVGAFLDLGSQAFDWEYNSQSRYYFFGVSLQWNIFSGGLNRYVNKQAQMDKNITISKIDQVSEQLRMQLLISQNNYEASQSDLEGANKQMLSAERAYRDSMKLYKEAQILFIELLDAQNQWVSAQLQQSISLYDCYIKATEIERASASFNLKYN</sequence>